<dbReference type="Proteomes" id="UP000001593">
    <property type="component" value="Unassembled WGS sequence"/>
</dbReference>
<dbReference type="GO" id="GO:0000978">
    <property type="term" value="F:RNA polymerase II cis-regulatory region sequence-specific DNA binding"/>
    <property type="evidence" value="ECO:0000318"/>
    <property type="project" value="GO_Central"/>
</dbReference>
<dbReference type="InterPro" id="IPR004827">
    <property type="entry name" value="bZIP"/>
</dbReference>
<comment type="interaction">
    <interactant intactId="EBI-26599893">
        <id>A7S0E2</id>
    </interactant>
    <interactant intactId="EBI-26599935">
        <id>A7SQR2</id>
        <label>NEMVEDRAFT_v1g127893</label>
    </interactant>
    <organismsDiffer>false</organismsDiffer>
    <experiments>2</experiments>
</comment>
<feature type="coiled-coil region" evidence="8">
    <location>
        <begin position="67"/>
        <end position="108"/>
    </location>
</feature>
<organism evidence="10 11">
    <name type="scientific">Nematostella vectensis</name>
    <name type="common">Starlet sea anemone</name>
    <dbReference type="NCBI Taxonomy" id="45351"/>
    <lineage>
        <taxon>Eukaryota</taxon>
        <taxon>Metazoa</taxon>
        <taxon>Cnidaria</taxon>
        <taxon>Anthozoa</taxon>
        <taxon>Hexacorallia</taxon>
        <taxon>Actiniaria</taxon>
        <taxon>Edwardsiidae</taxon>
        <taxon>Nematostella</taxon>
    </lineage>
</organism>
<feature type="domain" description="BZIP" evidence="9">
    <location>
        <begin position="42"/>
        <end position="105"/>
    </location>
</feature>
<dbReference type="SUPFAM" id="SSF57959">
    <property type="entry name" value="Leucine zipper domain"/>
    <property type="match status" value="1"/>
</dbReference>
<dbReference type="GO" id="GO:0006357">
    <property type="term" value="P:regulation of transcription by RNA polymerase II"/>
    <property type="evidence" value="ECO:0000318"/>
    <property type="project" value="GO_Central"/>
</dbReference>
<proteinExistence type="evidence at protein level"/>
<keyword evidence="8" id="KW-0175">Coiled coil</keyword>
<evidence type="ECO:0000256" key="1">
    <source>
        <dbReference type="ARBA" id="ARBA00004123"/>
    </source>
</evidence>
<evidence type="ECO:0000256" key="2">
    <source>
        <dbReference type="ARBA" id="ARBA00008500"/>
    </source>
</evidence>
<keyword evidence="5" id="KW-0238">DNA-binding</keyword>
<name>A7S0E2_NEMVE</name>
<evidence type="ECO:0000256" key="3">
    <source>
        <dbReference type="ARBA" id="ARBA00022491"/>
    </source>
</evidence>
<gene>
    <name evidence="10" type="ORF">NEMVEDRAFT_v1g99714</name>
</gene>
<dbReference type="Gene3D" id="1.20.5.170">
    <property type="match status" value="1"/>
</dbReference>
<reference evidence="10 11" key="1">
    <citation type="journal article" date="2007" name="Science">
        <title>Sea anemone genome reveals ancestral eumetazoan gene repertoire and genomic organization.</title>
        <authorList>
            <person name="Putnam N.H."/>
            <person name="Srivastava M."/>
            <person name="Hellsten U."/>
            <person name="Dirks B."/>
            <person name="Chapman J."/>
            <person name="Salamov A."/>
            <person name="Terry A."/>
            <person name="Shapiro H."/>
            <person name="Lindquist E."/>
            <person name="Kapitonov V.V."/>
            <person name="Jurka J."/>
            <person name="Genikhovich G."/>
            <person name="Grigoriev I.V."/>
            <person name="Lucas S.M."/>
            <person name="Steele R.E."/>
            <person name="Finnerty J.R."/>
            <person name="Technau U."/>
            <person name="Martindale M.Q."/>
            <person name="Rokhsar D.S."/>
        </authorList>
    </citation>
    <scope>NUCLEOTIDE SEQUENCE [LARGE SCALE GENOMIC DNA]</scope>
    <source>
        <strain evidence="11">CH2 X CH6</strain>
    </source>
</reference>
<dbReference type="InterPro" id="IPR046347">
    <property type="entry name" value="bZIP_sf"/>
</dbReference>
<dbReference type="FunFam" id="1.20.5.170:FF:000011">
    <property type="entry name" value="Transcription factor MafG, putative"/>
    <property type="match status" value="1"/>
</dbReference>
<dbReference type="InterPro" id="IPR024874">
    <property type="entry name" value="Transcription_factor_Maf_fam"/>
</dbReference>
<comment type="subcellular location">
    <subcellularLocation>
        <location evidence="1">Nucleus</location>
    </subcellularLocation>
</comment>
<evidence type="ECO:0000256" key="5">
    <source>
        <dbReference type="ARBA" id="ARBA00023125"/>
    </source>
</evidence>
<dbReference type="PANTHER" id="PTHR10129">
    <property type="entry name" value="TRANSCRIPTION FACTOR MAF"/>
    <property type="match status" value="1"/>
</dbReference>
<dbReference type="InterPro" id="IPR004826">
    <property type="entry name" value="bZIP_Maf"/>
</dbReference>
<dbReference type="PANTHER" id="PTHR10129:SF50">
    <property type="entry name" value="BZIP DOMAIN-CONTAINING PROTEIN"/>
    <property type="match status" value="1"/>
</dbReference>
<keyword evidence="3" id="KW-0678">Repressor</keyword>
<evidence type="ECO:0000256" key="6">
    <source>
        <dbReference type="ARBA" id="ARBA00023163"/>
    </source>
</evidence>
<dbReference type="InterPro" id="IPR008917">
    <property type="entry name" value="TF_DNA-bd_sf"/>
</dbReference>
<dbReference type="eggNOG" id="KOG4196">
    <property type="taxonomic scope" value="Eukaryota"/>
</dbReference>
<dbReference type="Pfam" id="PF03131">
    <property type="entry name" value="bZIP_Maf"/>
    <property type="match status" value="1"/>
</dbReference>
<keyword evidence="6" id="KW-0804">Transcription</keyword>
<dbReference type="HOGENOM" id="CLU_112948_2_0_1"/>
<dbReference type="PhylomeDB" id="A7S0E2"/>
<feature type="non-terminal residue" evidence="10">
    <location>
        <position position="112"/>
    </location>
</feature>
<dbReference type="AlphaFoldDB" id="A7S0E2"/>
<dbReference type="IntAct" id="A7S0E2">
    <property type="interactions" value="4"/>
</dbReference>
<dbReference type="STRING" id="45351.A7S0E2"/>
<dbReference type="PROSITE" id="PS50217">
    <property type="entry name" value="BZIP"/>
    <property type="match status" value="1"/>
</dbReference>
<evidence type="ECO:0000313" key="11">
    <source>
        <dbReference type="Proteomes" id="UP000001593"/>
    </source>
</evidence>
<dbReference type="EMBL" id="DS469560">
    <property type="protein sequence ID" value="EDO42820.1"/>
    <property type="molecule type" value="Genomic_DNA"/>
</dbReference>
<sequence length="112" mass="13509">MKKEGSSKILRETDISDELLATIPVKDLNNLLRGLPEDDVFKLKQRRRTLKNRGYAQNSRTKRVRQREDLEYERQQLKDELFMVSKENEDLRRERDEAKRKYDSLQKLLTSR</sequence>
<dbReference type="GO" id="GO:0000981">
    <property type="term" value="F:DNA-binding transcription factor activity, RNA polymerase II-specific"/>
    <property type="evidence" value="ECO:0000318"/>
    <property type="project" value="GO_Central"/>
</dbReference>
<dbReference type="CDD" id="cd14717">
    <property type="entry name" value="bZIP_Maf_small"/>
    <property type="match status" value="1"/>
</dbReference>
<dbReference type="SUPFAM" id="SSF47454">
    <property type="entry name" value="A DNA-binding domain in eukaryotic transcription factors"/>
    <property type="match status" value="1"/>
</dbReference>
<evidence type="ECO:0000256" key="7">
    <source>
        <dbReference type="ARBA" id="ARBA00023242"/>
    </source>
</evidence>
<evidence type="ECO:0000259" key="9">
    <source>
        <dbReference type="PROSITE" id="PS50217"/>
    </source>
</evidence>
<dbReference type="GO" id="GO:0005634">
    <property type="term" value="C:nucleus"/>
    <property type="evidence" value="ECO:0000318"/>
    <property type="project" value="GO_Central"/>
</dbReference>
<protein>
    <recommendedName>
        <fullName evidence="9">BZIP domain-containing protein</fullName>
    </recommendedName>
</protein>
<dbReference type="InParanoid" id="A7S0E2"/>
<keyword evidence="7" id="KW-0539">Nucleus</keyword>
<evidence type="ECO:0000313" key="10">
    <source>
        <dbReference type="EMBL" id="EDO42820.1"/>
    </source>
</evidence>
<keyword evidence="4" id="KW-0805">Transcription regulation</keyword>
<evidence type="ECO:0000256" key="8">
    <source>
        <dbReference type="SAM" id="Coils"/>
    </source>
</evidence>
<accession>A7S0E2</accession>
<dbReference type="SMART" id="SM00338">
    <property type="entry name" value="BRLZ"/>
    <property type="match status" value="1"/>
</dbReference>
<dbReference type="FunCoup" id="A7S0E2">
    <property type="interactions" value="413"/>
</dbReference>
<dbReference type="OMA" id="FNTIRVI"/>
<evidence type="ECO:0000256" key="4">
    <source>
        <dbReference type="ARBA" id="ARBA00023015"/>
    </source>
</evidence>
<comment type="similarity">
    <text evidence="2">Belongs to the bZIP family. Maf subfamily.</text>
</comment>
<keyword evidence="11" id="KW-1185">Reference proteome</keyword>